<feature type="compositionally biased region" description="Polar residues" evidence="1">
    <location>
        <begin position="130"/>
        <end position="144"/>
    </location>
</feature>
<evidence type="ECO:0000313" key="2">
    <source>
        <dbReference type="EMBL" id="WMV36882.1"/>
    </source>
</evidence>
<evidence type="ECO:0008006" key="4">
    <source>
        <dbReference type="Google" id="ProtNLM"/>
    </source>
</evidence>
<name>A0AAF0R5P8_SOLVR</name>
<dbReference type="EMBL" id="CP133618">
    <property type="protein sequence ID" value="WMV36882.1"/>
    <property type="molecule type" value="Genomic_DNA"/>
</dbReference>
<protein>
    <recommendedName>
        <fullName evidence="4">Gag-pol polyprotein</fullName>
    </recommendedName>
</protein>
<reference evidence="2" key="1">
    <citation type="submission" date="2023-08" db="EMBL/GenBank/DDBJ databases">
        <title>A de novo genome assembly of Solanum verrucosum Schlechtendal, a Mexican diploid species geographically isolated from the other diploid A-genome species in potato relatives.</title>
        <authorList>
            <person name="Hosaka K."/>
        </authorList>
    </citation>
    <scope>NUCLEOTIDE SEQUENCE</scope>
    <source>
        <tissue evidence="2">Young leaves</tissue>
    </source>
</reference>
<accession>A0AAF0R5P8</accession>
<gene>
    <name evidence="2" type="ORF">MTR67_030267</name>
</gene>
<feature type="region of interest" description="Disordered" evidence="1">
    <location>
        <begin position="1"/>
        <end position="30"/>
    </location>
</feature>
<dbReference type="AlphaFoldDB" id="A0AAF0R5P8"/>
<evidence type="ECO:0000256" key="1">
    <source>
        <dbReference type="SAM" id="MobiDB-lite"/>
    </source>
</evidence>
<proteinExistence type="predicted"/>
<feature type="compositionally biased region" description="Basic residues" evidence="1">
    <location>
        <begin position="1"/>
        <end position="13"/>
    </location>
</feature>
<feature type="compositionally biased region" description="Low complexity" evidence="1">
    <location>
        <begin position="152"/>
        <end position="162"/>
    </location>
</feature>
<sequence>MPPRRAFRGHPARHNVEKQGVPNAPEVQPQGEVTNDEFREAIMMLSQVVTNQVGQREARQEEADTSWIQMVADMSSKMSLFVVGLSSKEGKAAMLIGDMYISRLMVYVQQVEEEKLRDREVFGNKKAKTGNESGQQRGNVNRSSFQEKQKGPAPSSASALAPRNKSEYNS</sequence>
<keyword evidence="3" id="KW-1185">Reference proteome</keyword>
<feature type="region of interest" description="Disordered" evidence="1">
    <location>
        <begin position="118"/>
        <end position="170"/>
    </location>
</feature>
<organism evidence="2 3">
    <name type="scientific">Solanum verrucosum</name>
    <dbReference type="NCBI Taxonomy" id="315347"/>
    <lineage>
        <taxon>Eukaryota</taxon>
        <taxon>Viridiplantae</taxon>
        <taxon>Streptophyta</taxon>
        <taxon>Embryophyta</taxon>
        <taxon>Tracheophyta</taxon>
        <taxon>Spermatophyta</taxon>
        <taxon>Magnoliopsida</taxon>
        <taxon>eudicotyledons</taxon>
        <taxon>Gunneridae</taxon>
        <taxon>Pentapetalae</taxon>
        <taxon>asterids</taxon>
        <taxon>lamiids</taxon>
        <taxon>Solanales</taxon>
        <taxon>Solanaceae</taxon>
        <taxon>Solanoideae</taxon>
        <taxon>Solaneae</taxon>
        <taxon>Solanum</taxon>
    </lineage>
</organism>
<evidence type="ECO:0000313" key="3">
    <source>
        <dbReference type="Proteomes" id="UP001234989"/>
    </source>
</evidence>
<dbReference type="Proteomes" id="UP001234989">
    <property type="component" value="Chromosome 7"/>
</dbReference>